<reference evidence="1" key="1">
    <citation type="journal article" date="2018" name="DNA Res.">
        <title>Multiple hybrid de novo genome assembly of finger millet, an orphan allotetraploid crop.</title>
        <authorList>
            <person name="Hatakeyama M."/>
            <person name="Aluri S."/>
            <person name="Balachadran M.T."/>
            <person name="Sivarajan S.R."/>
            <person name="Patrignani A."/>
            <person name="Gruter S."/>
            <person name="Poveda L."/>
            <person name="Shimizu-Inatsugi R."/>
            <person name="Baeten J."/>
            <person name="Francoijs K.J."/>
            <person name="Nataraja K.N."/>
            <person name="Reddy Y.A.N."/>
            <person name="Phadnis S."/>
            <person name="Ravikumar R.L."/>
            <person name="Schlapbach R."/>
            <person name="Sreeman S.M."/>
            <person name="Shimizu K.K."/>
        </authorList>
    </citation>
    <scope>NUCLEOTIDE SEQUENCE</scope>
</reference>
<dbReference type="AlphaFoldDB" id="A0AAV5D7L6"/>
<evidence type="ECO:0000313" key="1">
    <source>
        <dbReference type="EMBL" id="GJN06928.1"/>
    </source>
</evidence>
<proteinExistence type="predicted"/>
<accession>A0AAV5D7L6</accession>
<dbReference type="GO" id="GO:0048367">
    <property type="term" value="P:shoot system development"/>
    <property type="evidence" value="ECO:0007669"/>
    <property type="project" value="InterPro"/>
</dbReference>
<dbReference type="Proteomes" id="UP001054889">
    <property type="component" value="Unassembled WGS sequence"/>
</dbReference>
<dbReference type="PANTHER" id="PTHR33070:SF120">
    <property type="entry name" value="EXPRESSED PROTEIN"/>
    <property type="match status" value="1"/>
</dbReference>
<dbReference type="PANTHER" id="PTHR33070">
    <property type="entry name" value="OS06G0725500 PROTEIN"/>
    <property type="match status" value="1"/>
</dbReference>
<reference evidence="1" key="2">
    <citation type="submission" date="2021-12" db="EMBL/GenBank/DDBJ databases">
        <title>Resequencing data analysis of finger millet.</title>
        <authorList>
            <person name="Hatakeyama M."/>
            <person name="Aluri S."/>
            <person name="Balachadran M.T."/>
            <person name="Sivarajan S.R."/>
            <person name="Poveda L."/>
            <person name="Shimizu-Inatsugi R."/>
            <person name="Schlapbach R."/>
            <person name="Sreeman S.M."/>
            <person name="Shimizu K.K."/>
        </authorList>
    </citation>
    <scope>NUCLEOTIDE SEQUENCE</scope>
</reference>
<dbReference type="EMBL" id="BQKI01000013">
    <property type="protein sequence ID" value="GJN06928.1"/>
    <property type="molecule type" value="Genomic_DNA"/>
</dbReference>
<organism evidence="1 2">
    <name type="scientific">Eleusine coracana subsp. coracana</name>
    <dbReference type="NCBI Taxonomy" id="191504"/>
    <lineage>
        <taxon>Eukaryota</taxon>
        <taxon>Viridiplantae</taxon>
        <taxon>Streptophyta</taxon>
        <taxon>Embryophyta</taxon>
        <taxon>Tracheophyta</taxon>
        <taxon>Spermatophyta</taxon>
        <taxon>Magnoliopsida</taxon>
        <taxon>Liliopsida</taxon>
        <taxon>Poales</taxon>
        <taxon>Poaceae</taxon>
        <taxon>PACMAD clade</taxon>
        <taxon>Chloridoideae</taxon>
        <taxon>Cynodonteae</taxon>
        <taxon>Eleusininae</taxon>
        <taxon>Eleusine</taxon>
    </lineage>
</organism>
<comment type="caution">
    <text evidence="1">The sequence shown here is derived from an EMBL/GenBank/DDBJ whole genome shotgun (WGS) entry which is preliminary data.</text>
</comment>
<dbReference type="InterPro" id="IPR004320">
    <property type="entry name" value="BPS1_pln"/>
</dbReference>
<dbReference type="Pfam" id="PF03087">
    <property type="entry name" value="BPS1"/>
    <property type="match status" value="2"/>
</dbReference>
<protein>
    <submittedName>
        <fullName evidence="1">Uncharacterized protein</fullName>
    </submittedName>
</protein>
<name>A0AAV5D7L6_ELECO</name>
<sequence length="240" mass="26717">MACHQRSASVPSLPYSIESNVEEELQILKACISSPSATIDTACDGLRRLGDVYSSVEDMMCLPSNQVGLSLARQRKTVEEELDRSLELIDLCNSVQENLAELKMCVRDLRLVLKRGDDAAAQLRIESFVRLAKKAQKPFKKTSSKAGDEGCRLVQIMAGARETTVSLLETTSRLLPKQIGSPSASKWSLVSKRFQRRKVVCEELQLRALERSMGDLEGGVEFLFRRLIQSRVSLLNILSS</sequence>
<evidence type="ECO:0000313" key="2">
    <source>
        <dbReference type="Proteomes" id="UP001054889"/>
    </source>
</evidence>
<dbReference type="GO" id="GO:0048364">
    <property type="term" value="P:root development"/>
    <property type="evidence" value="ECO:0007669"/>
    <property type="project" value="InterPro"/>
</dbReference>
<keyword evidence="2" id="KW-1185">Reference proteome</keyword>
<gene>
    <name evidence="1" type="primary">ga24705</name>
    <name evidence="1" type="ORF">PR202_ga24705</name>
</gene>